<gene>
    <name evidence="3" type="ORF">NEE01_02275</name>
</gene>
<dbReference type="EMBL" id="JANFAV010000001">
    <property type="protein sequence ID" value="MCW6533607.1"/>
    <property type="molecule type" value="Genomic_DNA"/>
</dbReference>
<name>A0AA41Z680_9SPHN</name>
<keyword evidence="1" id="KW-0812">Transmembrane</keyword>
<dbReference type="Proteomes" id="UP001165565">
    <property type="component" value="Unassembled WGS sequence"/>
</dbReference>
<dbReference type="CDD" id="cd01949">
    <property type="entry name" value="GGDEF"/>
    <property type="match status" value="1"/>
</dbReference>
<dbReference type="InterPro" id="IPR052163">
    <property type="entry name" value="DGC-Regulatory_Protein"/>
</dbReference>
<evidence type="ECO:0000313" key="3">
    <source>
        <dbReference type="EMBL" id="MCW6533607.1"/>
    </source>
</evidence>
<dbReference type="InterPro" id="IPR000160">
    <property type="entry name" value="GGDEF_dom"/>
</dbReference>
<dbReference type="SUPFAM" id="SSF55073">
    <property type="entry name" value="Nucleotide cyclase"/>
    <property type="match status" value="1"/>
</dbReference>
<dbReference type="AlphaFoldDB" id="A0AA41Z680"/>
<feature type="transmembrane region" description="Helical" evidence="1">
    <location>
        <begin position="38"/>
        <end position="59"/>
    </location>
</feature>
<keyword evidence="4" id="KW-1185">Reference proteome</keyword>
<dbReference type="InterPro" id="IPR043128">
    <property type="entry name" value="Rev_trsase/Diguanyl_cyclase"/>
</dbReference>
<dbReference type="Pfam" id="PF00990">
    <property type="entry name" value="GGDEF"/>
    <property type="match status" value="1"/>
</dbReference>
<feature type="transmembrane region" description="Helical" evidence="1">
    <location>
        <begin position="108"/>
        <end position="128"/>
    </location>
</feature>
<keyword evidence="1" id="KW-0472">Membrane</keyword>
<dbReference type="RefSeq" id="WP_265267624.1">
    <property type="nucleotide sequence ID" value="NZ_JANFAV010000001.1"/>
</dbReference>
<dbReference type="InterPro" id="IPR029787">
    <property type="entry name" value="Nucleotide_cyclase"/>
</dbReference>
<evidence type="ECO:0000313" key="4">
    <source>
        <dbReference type="Proteomes" id="UP001165565"/>
    </source>
</evidence>
<evidence type="ECO:0000259" key="2">
    <source>
        <dbReference type="PROSITE" id="PS50887"/>
    </source>
</evidence>
<dbReference type="SMART" id="SM00267">
    <property type="entry name" value="GGDEF"/>
    <property type="match status" value="1"/>
</dbReference>
<dbReference type="GO" id="GO:0003824">
    <property type="term" value="F:catalytic activity"/>
    <property type="evidence" value="ECO:0007669"/>
    <property type="project" value="UniProtKB-ARBA"/>
</dbReference>
<feature type="transmembrane region" description="Helical" evidence="1">
    <location>
        <begin position="65"/>
        <end position="88"/>
    </location>
</feature>
<dbReference type="Gene3D" id="3.30.70.270">
    <property type="match status" value="1"/>
</dbReference>
<sequence>MEPTRTSSGQRLAIGKFWMRFAGDLPDPVYRDLVSTLFSMRAVIVGFGGLYVIVGALIYSKWHDVGIAALTVSAIAVTVARVMLISAYDRAGGSAQPVASLRGWERRYEILTCLFALLLAGINIRVLIEHEPLVHISTISLVFTFGAGIVSRNAGRPRLCVIALALSVVPTALAMFVHASSDYAEPLHAEFFIFEALLLLAVAGMSLSSVGHLYTVMVDHLTIKHDLAKLARFDALTGLPNRLSLRESFQSGLRSSQQATSQLAIHYMDLDGFKSINDRYGHPAGDKMLLEVARRLNAIVRADDVACRLGGDEFLLVQTCVQHRDQAEILARRVIRQLSEPYLIDGIEMRVTVSIGISLAPEFGIDLENLMACADAALYRSKARGKAQVQFCDAGDYQEAGRAVA</sequence>
<accession>A0AA41Z680</accession>
<dbReference type="PANTHER" id="PTHR46663:SF2">
    <property type="entry name" value="GGDEF DOMAIN-CONTAINING PROTEIN"/>
    <property type="match status" value="1"/>
</dbReference>
<feature type="domain" description="GGDEF" evidence="2">
    <location>
        <begin position="261"/>
        <end position="394"/>
    </location>
</feature>
<dbReference type="NCBIfam" id="TIGR00254">
    <property type="entry name" value="GGDEF"/>
    <property type="match status" value="1"/>
</dbReference>
<keyword evidence="1" id="KW-1133">Transmembrane helix</keyword>
<proteinExistence type="predicted"/>
<feature type="transmembrane region" description="Helical" evidence="1">
    <location>
        <begin position="191"/>
        <end position="214"/>
    </location>
</feature>
<dbReference type="FunFam" id="3.30.70.270:FF:000001">
    <property type="entry name" value="Diguanylate cyclase domain protein"/>
    <property type="match status" value="1"/>
</dbReference>
<comment type="caution">
    <text evidence="3">The sequence shown here is derived from an EMBL/GenBank/DDBJ whole genome shotgun (WGS) entry which is preliminary data.</text>
</comment>
<evidence type="ECO:0000256" key="1">
    <source>
        <dbReference type="SAM" id="Phobius"/>
    </source>
</evidence>
<organism evidence="3 4">
    <name type="scientific">Sphingomonas lycopersici</name>
    <dbReference type="NCBI Taxonomy" id="2951807"/>
    <lineage>
        <taxon>Bacteria</taxon>
        <taxon>Pseudomonadati</taxon>
        <taxon>Pseudomonadota</taxon>
        <taxon>Alphaproteobacteria</taxon>
        <taxon>Sphingomonadales</taxon>
        <taxon>Sphingomonadaceae</taxon>
        <taxon>Sphingomonas</taxon>
    </lineage>
</organism>
<dbReference type="PROSITE" id="PS50887">
    <property type="entry name" value="GGDEF"/>
    <property type="match status" value="1"/>
</dbReference>
<reference evidence="3" key="1">
    <citation type="submission" date="2022-06" db="EMBL/GenBank/DDBJ databases">
        <title>Sphingomonas sp. nov. isolated from rhizosphere soil of tomato.</title>
        <authorList>
            <person name="Dong H."/>
            <person name="Gao R."/>
        </authorList>
    </citation>
    <scope>NUCLEOTIDE SEQUENCE</scope>
    <source>
        <strain evidence="3">MMSM24</strain>
    </source>
</reference>
<dbReference type="PANTHER" id="PTHR46663">
    <property type="entry name" value="DIGUANYLATE CYCLASE DGCT-RELATED"/>
    <property type="match status" value="1"/>
</dbReference>
<feature type="transmembrane region" description="Helical" evidence="1">
    <location>
        <begin position="159"/>
        <end position="179"/>
    </location>
</feature>
<feature type="transmembrane region" description="Helical" evidence="1">
    <location>
        <begin position="134"/>
        <end position="152"/>
    </location>
</feature>
<protein>
    <submittedName>
        <fullName evidence="3">GGDEF domain-containing protein</fullName>
    </submittedName>
</protein>